<gene>
    <name evidence="1" type="ORF">NEZAVI_LOCUS5157</name>
</gene>
<dbReference type="Proteomes" id="UP001152798">
    <property type="component" value="Chromosome 3"/>
</dbReference>
<protein>
    <submittedName>
        <fullName evidence="1">Uncharacterized protein</fullName>
    </submittedName>
</protein>
<accession>A0A9P0EE06</accession>
<evidence type="ECO:0000313" key="1">
    <source>
        <dbReference type="EMBL" id="CAH1394718.1"/>
    </source>
</evidence>
<evidence type="ECO:0000313" key="2">
    <source>
        <dbReference type="Proteomes" id="UP001152798"/>
    </source>
</evidence>
<reference evidence="1" key="1">
    <citation type="submission" date="2022-01" db="EMBL/GenBank/DDBJ databases">
        <authorList>
            <person name="King R."/>
        </authorList>
    </citation>
    <scope>NUCLEOTIDE SEQUENCE</scope>
</reference>
<proteinExistence type="predicted"/>
<dbReference type="AlphaFoldDB" id="A0A9P0EE06"/>
<name>A0A9P0EE06_NEZVI</name>
<organism evidence="1 2">
    <name type="scientific">Nezara viridula</name>
    <name type="common">Southern green stink bug</name>
    <name type="synonym">Cimex viridulus</name>
    <dbReference type="NCBI Taxonomy" id="85310"/>
    <lineage>
        <taxon>Eukaryota</taxon>
        <taxon>Metazoa</taxon>
        <taxon>Ecdysozoa</taxon>
        <taxon>Arthropoda</taxon>
        <taxon>Hexapoda</taxon>
        <taxon>Insecta</taxon>
        <taxon>Pterygota</taxon>
        <taxon>Neoptera</taxon>
        <taxon>Paraneoptera</taxon>
        <taxon>Hemiptera</taxon>
        <taxon>Heteroptera</taxon>
        <taxon>Panheteroptera</taxon>
        <taxon>Pentatomomorpha</taxon>
        <taxon>Pentatomoidea</taxon>
        <taxon>Pentatomidae</taxon>
        <taxon>Pentatominae</taxon>
        <taxon>Nezara</taxon>
    </lineage>
</organism>
<keyword evidence="2" id="KW-1185">Reference proteome</keyword>
<sequence length="120" mass="13661">MSPATLNDVFKEVENITRFQRILGLSSLVYCNGELQISRKWLLLSTLSLGAMASWIRINFNVDSLNMSLFRMRAVDLQMLSLGIEMPPTEPRLVTIFIYTMMTIGFFLKVPTMPSSFSCI</sequence>
<dbReference type="EMBL" id="OV725079">
    <property type="protein sequence ID" value="CAH1394718.1"/>
    <property type="molecule type" value="Genomic_DNA"/>
</dbReference>